<name>A0ABW4ZAN8_9BACT</name>
<feature type="transmembrane region" description="Helical" evidence="1">
    <location>
        <begin position="141"/>
        <end position="159"/>
    </location>
</feature>
<sequence>MPHTLDTRRHDLDALRACAMLLGIVLHAAIAYAGFNWAVVDPSHNQCFAWLFYGVHGFRMQLFFLISGYFTCMLYQKRGLKELLLHRLKRILIPLLIFAPLTSPLINYILTQAYQKQGTAELFASFHSGNILADFNFHHLWFLYFLCFFVLAFSLITICPKPNFPKRFLTYPSNLFYIVPITLVIQSFLTRSYPTFGPESSLGLIPKLPVLLYYATFFFFGCLLFLHPKTPVGLRWKLLTVTALLFLFPLGMWTEWWSYYNAPNLQILSDILQVLFTWSMVFACIGFFQIYCSHPSKVMRYLSDASYWLYLAHLPLVFAIQLLIQNWQITCFLKFPIVILATLAPLLLAYHFVVRKKPLGKLLNGK</sequence>
<keyword evidence="1" id="KW-0812">Transmembrane</keyword>
<dbReference type="InterPro" id="IPR050623">
    <property type="entry name" value="Glucan_succinyl_AcylTrfase"/>
</dbReference>
<keyword evidence="3" id="KW-0808">Transferase</keyword>
<dbReference type="PANTHER" id="PTHR36927">
    <property type="entry name" value="BLR4337 PROTEIN"/>
    <property type="match status" value="1"/>
</dbReference>
<proteinExistence type="predicted"/>
<keyword evidence="1" id="KW-1133">Transmembrane helix</keyword>
<dbReference type="PANTHER" id="PTHR36927:SF1">
    <property type="entry name" value="MDO-LIKE PROTEIN"/>
    <property type="match status" value="1"/>
</dbReference>
<accession>A0ABW4ZAN8</accession>
<feature type="transmembrane region" description="Helical" evidence="1">
    <location>
        <begin position="17"/>
        <end position="38"/>
    </location>
</feature>
<keyword evidence="3" id="KW-0012">Acyltransferase</keyword>
<comment type="caution">
    <text evidence="3">The sequence shown here is derived from an EMBL/GenBank/DDBJ whole genome shotgun (WGS) entry which is preliminary data.</text>
</comment>
<feature type="transmembrane region" description="Helical" evidence="1">
    <location>
        <begin position="238"/>
        <end position="259"/>
    </location>
</feature>
<feature type="transmembrane region" description="Helical" evidence="1">
    <location>
        <begin position="210"/>
        <end position="226"/>
    </location>
</feature>
<keyword evidence="4" id="KW-1185">Reference proteome</keyword>
<feature type="transmembrane region" description="Helical" evidence="1">
    <location>
        <begin position="271"/>
        <end position="293"/>
    </location>
</feature>
<evidence type="ECO:0000313" key="4">
    <source>
        <dbReference type="Proteomes" id="UP001597389"/>
    </source>
</evidence>
<feature type="transmembrane region" description="Helical" evidence="1">
    <location>
        <begin position="50"/>
        <end position="70"/>
    </location>
</feature>
<keyword evidence="1" id="KW-0472">Membrane</keyword>
<protein>
    <submittedName>
        <fullName evidence="3">Acyltransferase family protein</fullName>
    </submittedName>
</protein>
<feature type="transmembrane region" description="Helical" evidence="1">
    <location>
        <begin position="336"/>
        <end position="354"/>
    </location>
</feature>
<feature type="transmembrane region" description="Helical" evidence="1">
    <location>
        <begin position="171"/>
        <end position="190"/>
    </location>
</feature>
<dbReference type="Pfam" id="PF01757">
    <property type="entry name" value="Acyl_transf_3"/>
    <property type="match status" value="1"/>
</dbReference>
<evidence type="ECO:0000256" key="1">
    <source>
        <dbReference type="SAM" id="Phobius"/>
    </source>
</evidence>
<feature type="transmembrane region" description="Helical" evidence="1">
    <location>
        <begin position="305"/>
        <end position="324"/>
    </location>
</feature>
<feature type="domain" description="Acyltransferase 3" evidence="2">
    <location>
        <begin position="10"/>
        <end position="347"/>
    </location>
</feature>
<dbReference type="InterPro" id="IPR002656">
    <property type="entry name" value="Acyl_transf_3_dom"/>
</dbReference>
<evidence type="ECO:0000259" key="2">
    <source>
        <dbReference type="Pfam" id="PF01757"/>
    </source>
</evidence>
<gene>
    <name evidence="3" type="ORF">ACFSW8_07200</name>
</gene>
<dbReference type="RefSeq" id="WP_377090914.1">
    <property type="nucleotide sequence ID" value="NZ_JBHSJL010000014.1"/>
</dbReference>
<reference evidence="4" key="1">
    <citation type="journal article" date="2019" name="Int. J. Syst. Evol. Microbiol.">
        <title>The Global Catalogue of Microorganisms (GCM) 10K type strain sequencing project: providing services to taxonomists for standard genome sequencing and annotation.</title>
        <authorList>
            <consortium name="The Broad Institute Genomics Platform"/>
            <consortium name="The Broad Institute Genome Sequencing Center for Infectious Disease"/>
            <person name="Wu L."/>
            <person name="Ma J."/>
        </authorList>
    </citation>
    <scope>NUCLEOTIDE SEQUENCE [LARGE SCALE GENOMIC DNA]</scope>
    <source>
        <strain evidence="4">CCUG 57942</strain>
    </source>
</reference>
<dbReference type="Proteomes" id="UP001597389">
    <property type="component" value="Unassembled WGS sequence"/>
</dbReference>
<feature type="transmembrane region" description="Helical" evidence="1">
    <location>
        <begin position="91"/>
        <end position="110"/>
    </location>
</feature>
<organism evidence="3 4">
    <name type="scientific">Rubritalea tangerina</name>
    <dbReference type="NCBI Taxonomy" id="430798"/>
    <lineage>
        <taxon>Bacteria</taxon>
        <taxon>Pseudomonadati</taxon>
        <taxon>Verrucomicrobiota</taxon>
        <taxon>Verrucomicrobiia</taxon>
        <taxon>Verrucomicrobiales</taxon>
        <taxon>Rubritaleaceae</taxon>
        <taxon>Rubritalea</taxon>
    </lineage>
</organism>
<dbReference type="EMBL" id="JBHUJB010000031">
    <property type="protein sequence ID" value="MFD2158677.1"/>
    <property type="molecule type" value="Genomic_DNA"/>
</dbReference>
<evidence type="ECO:0000313" key="3">
    <source>
        <dbReference type="EMBL" id="MFD2158677.1"/>
    </source>
</evidence>
<dbReference type="GO" id="GO:0016746">
    <property type="term" value="F:acyltransferase activity"/>
    <property type="evidence" value="ECO:0007669"/>
    <property type="project" value="UniProtKB-KW"/>
</dbReference>